<dbReference type="Proteomes" id="UP001055057">
    <property type="component" value="Unassembled WGS sequence"/>
</dbReference>
<reference evidence="3" key="1">
    <citation type="journal article" date="2021" name="Front. Microbiol.">
        <title>Comprehensive Comparative Genomics and Phenotyping of Methylobacterium Species.</title>
        <authorList>
            <person name="Alessa O."/>
            <person name="Ogura Y."/>
            <person name="Fujitani Y."/>
            <person name="Takami H."/>
            <person name="Hayashi T."/>
            <person name="Sahin N."/>
            <person name="Tani A."/>
        </authorList>
    </citation>
    <scope>NUCLEOTIDE SEQUENCE</scope>
    <source>
        <strain evidence="3">DSM 23632</strain>
    </source>
</reference>
<evidence type="ECO:0000313" key="3">
    <source>
        <dbReference type="EMBL" id="GJE60318.1"/>
    </source>
</evidence>
<gene>
    <name evidence="3" type="ORF">MPOCJGCO_2429</name>
</gene>
<dbReference type="EMBL" id="BPRB01000125">
    <property type="protein sequence ID" value="GJE60318.1"/>
    <property type="molecule type" value="Genomic_DNA"/>
</dbReference>
<protein>
    <recommendedName>
        <fullName evidence="2">AsmA domain-containing protein</fullName>
    </recommendedName>
</protein>
<dbReference type="PANTHER" id="PTHR30441:SF4">
    <property type="entry name" value="PROTEIN ASMA"/>
    <property type="match status" value="1"/>
</dbReference>
<comment type="caution">
    <text evidence="3">The sequence shown here is derived from an EMBL/GenBank/DDBJ whole genome shotgun (WGS) entry which is preliminary data.</text>
</comment>
<accession>A0ABQ4TZZ4</accession>
<dbReference type="Pfam" id="PF05170">
    <property type="entry name" value="AsmA"/>
    <property type="match status" value="1"/>
</dbReference>
<dbReference type="RefSeq" id="WP_238182873.1">
    <property type="nucleotide sequence ID" value="NZ_BPRB01000125.1"/>
</dbReference>
<feature type="domain" description="AsmA" evidence="2">
    <location>
        <begin position="6"/>
        <end position="120"/>
    </location>
</feature>
<organism evidence="3 4">
    <name type="scientific">Methylobacterium trifolii</name>
    <dbReference type="NCBI Taxonomy" id="1003092"/>
    <lineage>
        <taxon>Bacteria</taxon>
        <taxon>Pseudomonadati</taxon>
        <taxon>Pseudomonadota</taxon>
        <taxon>Alphaproteobacteria</taxon>
        <taxon>Hyphomicrobiales</taxon>
        <taxon>Methylobacteriaceae</taxon>
        <taxon>Methylobacterium</taxon>
    </lineage>
</organism>
<evidence type="ECO:0000259" key="2">
    <source>
        <dbReference type="Pfam" id="PF05170"/>
    </source>
</evidence>
<sequence>MRDLLTALAGAVILVLVAALAAPPFIDWQGQRAFVDRTLSRSLGVPVRSEGRIEVRLLPSPRLRFDRLHLGDDPGKGVADRPALDVRFVKAEIALAPLLKGEVRFTETRIGRAEIKLPVSEGEALLLPPGLSDSLAGRDLAIEDLHVQQFLLTTIVPATGRTDQLYAEGLHLQAPALAGPWRVEGTSGGLPFRLASGEPGADGRVMVKLSGGGDTHPRFEADARIGLVPADARAESRTGLRPLAVEAEGSARLVVGPPTQAAGAYLPFSLTGTFKARGSQVRFDGVTLEIDPGGQPLRLSGTGRLDLRQWRAGLTLEARRLDLDGFLLSGAGQALIARGLPRAGTGLPAMLDLELSVESATLGLDEWGTLALSGTFDRTGGLLLRRLSAVAPGAATLTASGQVETEPGPRFAGPVSITAPSSEGLGRYLRRLGLEGPLVAVMDGRPIEASAEVTAARPGLSLRNLRLALGPGQVTGNARYTAGEGGTRGRFEAQIRARGIDVAGLPAFGGALASLHDHDLGLTLEARDLRYGATGSGNGTIAASIQSDAGSLVVDSLDVTDLAGANARLSGRIAPDGSGRITGRLSAPVAAPLVALLDRAWVRETRLIPGFLRSGALDLAVTVERDAGAAETLRSSAQGKAGGGSLDLSLTSRGDRIEGAQVTLATPRAGLWFGRSDIPGLQQPADLHLTAARMDAAEPALAVQANGTIAGLHVSTPTPVRLGLAGEPPSGGTIRAETGDLGPFLALAGASGLATGAWPADLTLGLSQDGGDARADLSGRIAGAALQGRVNRAPDGALGGSLRLDRLSLPGLAAALVLPPGPAQRFGPAPPPRPPVALDLTVATLDLGRGLTATGTSLKLGLDDGSLSLRDLSGRLAEGRLSGSATLSRRGAAAAVSGEGQITDAAIPVLADGSPIGGRLSAELRFSAGGDGPAALAANLAGSGALTLTDLALPETDPTALSRALSRALDGDDPLRPGRLQALVGDELAKAGAQAKAAVTSPATIIGGVLRAGPLALDFGPSRWAGSLGYDLRSGRLDARGTLTGGQVPKGWSGGPPAVQLGLSGPLADPVRGLDVGALTNGISAVVLQRELEKIELFEADQVERQRRRARIEMDKTRAALKAAADKAAAEKAAAEKAAAEEAARQARIRAQQAAEEAARRARAEATEGASPPPDGSGRPADPPQPAPQP</sequence>
<evidence type="ECO:0000256" key="1">
    <source>
        <dbReference type="SAM" id="MobiDB-lite"/>
    </source>
</evidence>
<feature type="compositionally biased region" description="Pro residues" evidence="1">
    <location>
        <begin position="1171"/>
        <end position="1190"/>
    </location>
</feature>
<proteinExistence type="predicted"/>
<feature type="region of interest" description="Disordered" evidence="1">
    <location>
        <begin position="1137"/>
        <end position="1190"/>
    </location>
</feature>
<keyword evidence="4" id="KW-1185">Reference proteome</keyword>
<feature type="compositionally biased region" description="Basic and acidic residues" evidence="1">
    <location>
        <begin position="1157"/>
        <end position="1166"/>
    </location>
</feature>
<reference evidence="3" key="2">
    <citation type="submission" date="2021-08" db="EMBL/GenBank/DDBJ databases">
        <authorList>
            <person name="Tani A."/>
            <person name="Ola A."/>
            <person name="Ogura Y."/>
            <person name="Katsura K."/>
            <person name="Hayashi T."/>
        </authorList>
    </citation>
    <scope>NUCLEOTIDE SEQUENCE</scope>
    <source>
        <strain evidence="3">DSM 23632</strain>
    </source>
</reference>
<evidence type="ECO:0000313" key="4">
    <source>
        <dbReference type="Proteomes" id="UP001055057"/>
    </source>
</evidence>
<dbReference type="InterPro" id="IPR052894">
    <property type="entry name" value="AsmA-related"/>
</dbReference>
<dbReference type="PANTHER" id="PTHR30441">
    <property type="entry name" value="DUF748 DOMAIN-CONTAINING PROTEIN"/>
    <property type="match status" value="1"/>
</dbReference>
<name>A0ABQ4TZZ4_9HYPH</name>
<dbReference type="InterPro" id="IPR007844">
    <property type="entry name" value="AsmA"/>
</dbReference>